<gene>
    <name evidence="1" type="ORF">FWILDA_LOCUS13475</name>
</gene>
<accession>A0A9W4WYA9</accession>
<proteinExistence type="predicted"/>
<reference evidence="1" key="1">
    <citation type="submission" date="2022-08" db="EMBL/GenBank/DDBJ databases">
        <authorList>
            <person name="Kallberg Y."/>
            <person name="Tangrot J."/>
            <person name="Rosling A."/>
        </authorList>
    </citation>
    <scope>NUCLEOTIDE SEQUENCE</scope>
    <source>
        <strain evidence="1">Wild A</strain>
    </source>
</reference>
<dbReference type="GO" id="GO:0008270">
    <property type="term" value="F:zinc ion binding"/>
    <property type="evidence" value="ECO:0007669"/>
    <property type="project" value="InterPro"/>
</dbReference>
<dbReference type="Proteomes" id="UP001153678">
    <property type="component" value="Unassembled WGS sequence"/>
</dbReference>
<feature type="non-terminal residue" evidence="1">
    <location>
        <position position="198"/>
    </location>
</feature>
<evidence type="ECO:0000313" key="1">
    <source>
        <dbReference type="EMBL" id="CAI2188232.1"/>
    </source>
</evidence>
<dbReference type="InterPro" id="IPR036875">
    <property type="entry name" value="Znf_CCHC_sf"/>
</dbReference>
<comment type="caution">
    <text evidence="1">The sequence shown here is derived from an EMBL/GenBank/DDBJ whole genome shotgun (WGS) entry which is preliminary data.</text>
</comment>
<keyword evidence="2" id="KW-1185">Reference proteome</keyword>
<protein>
    <submittedName>
        <fullName evidence="1">7074_t:CDS:1</fullName>
    </submittedName>
</protein>
<evidence type="ECO:0000313" key="2">
    <source>
        <dbReference type="Proteomes" id="UP001153678"/>
    </source>
</evidence>
<dbReference type="SUPFAM" id="SSF57756">
    <property type="entry name" value="Retrovirus zinc finger-like domains"/>
    <property type="match status" value="1"/>
</dbReference>
<dbReference type="EMBL" id="CAMKVN010005074">
    <property type="protein sequence ID" value="CAI2188232.1"/>
    <property type="molecule type" value="Genomic_DNA"/>
</dbReference>
<organism evidence="1 2">
    <name type="scientific">Funneliformis geosporum</name>
    <dbReference type="NCBI Taxonomy" id="1117311"/>
    <lineage>
        <taxon>Eukaryota</taxon>
        <taxon>Fungi</taxon>
        <taxon>Fungi incertae sedis</taxon>
        <taxon>Mucoromycota</taxon>
        <taxon>Glomeromycotina</taxon>
        <taxon>Glomeromycetes</taxon>
        <taxon>Glomerales</taxon>
        <taxon>Glomeraceae</taxon>
        <taxon>Funneliformis</taxon>
    </lineage>
</organism>
<sequence length="198" mass="22459">MLYIDHQISPNNMLSTTPQRNNLICYLCKQLGHIKRNYPNSFNVLINSQNYQYNQTTGSNISSPTHPIQPTVNVASVKNPLIPPINNMVNPYTLQQFFDQPASITNGHKEAKRSNYCGRKNENIELNYVSRSEKRAMALYCDAYIKNVKISLIIYFGSTGCIISLKLLKDLDMEITGASKIIMVNVNSEKRRPLEAVT</sequence>
<dbReference type="GO" id="GO:0003676">
    <property type="term" value="F:nucleic acid binding"/>
    <property type="evidence" value="ECO:0007669"/>
    <property type="project" value="InterPro"/>
</dbReference>
<dbReference type="AlphaFoldDB" id="A0A9W4WYA9"/>
<name>A0A9W4WYA9_9GLOM</name>